<proteinExistence type="predicted"/>
<dbReference type="AlphaFoldDB" id="A0A7V9ACH4"/>
<accession>A0A7V9ACH4</accession>
<comment type="caution">
    <text evidence="1">The sequence shown here is derived from an EMBL/GenBank/DDBJ whole genome shotgun (WGS) entry which is preliminary data.</text>
</comment>
<evidence type="ECO:0000313" key="1">
    <source>
        <dbReference type="EMBL" id="MBA2227286.1"/>
    </source>
</evidence>
<organism evidence="1 2">
    <name type="scientific">Thermogemmata fonticola</name>
    <dbReference type="NCBI Taxonomy" id="2755323"/>
    <lineage>
        <taxon>Bacteria</taxon>
        <taxon>Pseudomonadati</taxon>
        <taxon>Planctomycetota</taxon>
        <taxon>Planctomycetia</taxon>
        <taxon>Gemmatales</taxon>
        <taxon>Gemmataceae</taxon>
        <taxon>Thermogemmata</taxon>
    </lineage>
</organism>
<gene>
    <name evidence="1" type="ORF">H0921_14075</name>
</gene>
<sequence length="68" mass="7787">MNKDLLLRPDARKIEALEEYLHNVQQDIGLLNKMTPAQMEIHVKEFMLRHKKMLGISDADGSVAQELA</sequence>
<keyword evidence="2" id="KW-1185">Reference proteome</keyword>
<evidence type="ECO:0000313" key="2">
    <source>
        <dbReference type="Proteomes" id="UP000542342"/>
    </source>
</evidence>
<reference evidence="1 2" key="1">
    <citation type="submission" date="2020-07" db="EMBL/GenBank/DDBJ databases">
        <title>Thermogemmata thermophila gen. nov., sp. nov., a novel moderate thermophilic planctomycete from a Kamchatka hot spring.</title>
        <authorList>
            <person name="Elcheninov A.G."/>
            <person name="Podosokorskaya O.A."/>
            <person name="Kovaleva O.L."/>
            <person name="Novikov A."/>
            <person name="Bonch-Osmolovskaya E.A."/>
            <person name="Toshchakov S.V."/>
            <person name="Kublanov I.V."/>
        </authorList>
    </citation>
    <scope>NUCLEOTIDE SEQUENCE [LARGE SCALE GENOMIC DNA]</scope>
    <source>
        <strain evidence="1 2">2918</strain>
    </source>
</reference>
<name>A0A7V9ACH4_9BACT</name>
<dbReference type="EMBL" id="JACEFB010000012">
    <property type="protein sequence ID" value="MBA2227286.1"/>
    <property type="molecule type" value="Genomic_DNA"/>
</dbReference>
<dbReference type="Proteomes" id="UP000542342">
    <property type="component" value="Unassembled WGS sequence"/>
</dbReference>
<protein>
    <submittedName>
        <fullName evidence="1">Uncharacterized protein</fullName>
    </submittedName>
</protein>